<sequence length="553" mass="60385">MTDSREQTQIDRVAEAWVDTLVAHDPTIGTYIGRTGGGLADFSPEGAAAFADVQRATLAELDAAAPVDAVDAVTRADLAAELRLGLAQHEAGEDLRDLNVIESPLQQIRDIFDLMPTATDADWADIGERLRAIPGALDGYRAALSLGAERGLTPALRQVTEVAAQTRRTAGTPAAPGFFGRLAAGHGAELETAAARAAGAYAEFADYLETELAPRAPEADAFGRERYALASEAFLGAKVDLDETYEWGLDELARMVDEQERIAAEIVGGNRRPGIVAEAIAQLERDESRKLRGTDALRRWMQETSDRAVRELGESQFDIPEEIRALECMIAPTQEGGIYYTGPSDDFTRPGRMWWSVPEGVTEFDTWRELTTVFHEGVPGHHLQIGQAVVNRGTLNEWRRQLAGTSGHAEGWALYAERLMEQLGYLDDPADRLGMLDGQRMRAARVVLDIGVHLGKPHPDGGVWDGDAAFAFMAQHVNMNDGFVRFEVLRYLGWAGQAPSYKVGQRIWEQLRDEAATRAGAGFDVRDFHRTALALGGVRLDTLQLVLRGELGA</sequence>
<keyword evidence="2" id="KW-1185">Reference proteome</keyword>
<protein>
    <submittedName>
        <fullName evidence="1">Uncharacterized protein (DUF885 family)</fullName>
    </submittedName>
</protein>
<dbReference type="InterPro" id="IPR010281">
    <property type="entry name" value="DUF885"/>
</dbReference>
<reference evidence="1 2" key="1">
    <citation type="journal article" date="2015" name="Stand. Genomic Sci.">
        <title>Genomic Encyclopedia of Bacterial and Archaeal Type Strains, Phase III: the genomes of soil and plant-associated and newly described type strains.</title>
        <authorList>
            <person name="Whitman W.B."/>
            <person name="Woyke T."/>
            <person name="Klenk H.P."/>
            <person name="Zhou Y."/>
            <person name="Lilburn T.G."/>
            <person name="Beck B.J."/>
            <person name="De Vos P."/>
            <person name="Vandamme P."/>
            <person name="Eisen J.A."/>
            <person name="Garrity G."/>
            <person name="Hugenholtz P."/>
            <person name="Kyrpides N.C."/>
        </authorList>
    </citation>
    <scope>NUCLEOTIDE SEQUENCE [LARGE SCALE GENOMIC DNA]</scope>
    <source>
        <strain evidence="1 2">RF6</strain>
    </source>
</reference>
<dbReference type="Pfam" id="PF05960">
    <property type="entry name" value="DUF885"/>
    <property type="match status" value="1"/>
</dbReference>
<dbReference type="AlphaFoldDB" id="A0A4Q7TUY6"/>
<dbReference type="Proteomes" id="UP000291832">
    <property type="component" value="Unassembled WGS sequence"/>
</dbReference>
<dbReference type="EMBL" id="SHKI01000005">
    <property type="protein sequence ID" value="RZT64563.1"/>
    <property type="molecule type" value="Genomic_DNA"/>
</dbReference>
<proteinExistence type="predicted"/>
<evidence type="ECO:0000313" key="2">
    <source>
        <dbReference type="Proteomes" id="UP000291832"/>
    </source>
</evidence>
<accession>A0A4Q7TUY6</accession>
<gene>
    <name evidence="1" type="ORF">EV139_1981</name>
</gene>
<dbReference type="RefSeq" id="WP_130454168.1">
    <property type="nucleotide sequence ID" value="NZ_QYAG01000001.1"/>
</dbReference>
<evidence type="ECO:0000313" key="1">
    <source>
        <dbReference type="EMBL" id="RZT64563.1"/>
    </source>
</evidence>
<name>A0A4Q7TUY6_9MICO</name>
<organism evidence="1 2">
    <name type="scientific">Leucobacter luti</name>
    <dbReference type="NCBI Taxonomy" id="340320"/>
    <lineage>
        <taxon>Bacteria</taxon>
        <taxon>Bacillati</taxon>
        <taxon>Actinomycetota</taxon>
        <taxon>Actinomycetes</taxon>
        <taxon>Micrococcales</taxon>
        <taxon>Microbacteriaceae</taxon>
        <taxon>Leucobacter</taxon>
    </lineage>
</organism>
<dbReference type="PANTHER" id="PTHR33361">
    <property type="entry name" value="GLR0591 PROTEIN"/>
    <property type="match status" value="1"/>
</dbReference>
<comment type="caution">
    <text evidence="1">The sequence shown here is derived from an EMBL/GenBank/DDBJ whole genome shotgun (WGS) entry which is preliminary data.</text>
</comment>
<dbReference type="PANTHER" id="PTHR33361:SF2">
    <property type="entry name" value="DUF885 DOMAIN-CONTAINING PROTEIN"/>
    <property type="match status" value="1"/>
</dbReference>
<dbReference type="OrthoDB" id="9760040at2"/>